<sequence>MHLSLIALIPLTAFFSVVHAQSDYTHEAREQIDELATRAFKNSLLTTRQDLADLSTRDLVDELEDRLQRRGDRDIWFCQHCKRVLYSQSEAGHVELSVCPQFVPKVLPYSTNLFSNMPPKITSYFFKVSKEEYEEQQIQAFQSIKQRTALEQARNAVQQESPLERRRQSARERQRKHRKHAYEVEIESENTSTNSQRGLSKTLYSQHDKTWPTSQLGTS</sequence>
<feature type="compositionally biased region" description="Basic and acidic residues" evidence="1">
    <location>
        <begin position="162"/>
        <end position="172"/>
    </location>
</feature>
<proteinExistence type="predicted"/>
<reference evidence="3 4" key="1">
    <citation type="submission" date="2020-07" db="EMBL/GenBank/DDBJ databases">
        <title>Comparative genomics of pyrophilous fungi reveals a link between fire events and developmental genes.</title>
        <authorList>
            <consortium name="DOE Joint Genome Institute"/>
            <person name="Steindorff A.S."/>
            <person name="Carver A."/>
            <person name="Calhoun S."/>
            <person name="Stillman K."/>
            <person name="Liu H."/>
            <person name="Lipzen A."/>
            <person name="Pangilinan J."/>
            <person name="Labutti K."/>
            <person name="Bruns T.D."/>
            <person name="Grigoriev I.V."/>
        </authorList>
    </citation>
    <scope>NUCLEOTIDE SEQUENCE [LARGE SCALE GENOMIC DNA]</scope>
    <source>
        <strain evidence="3 4">CBS 144469</strain>
    </source>
</reference>
<keyword evidence="2" id="KW-0732">Signal</keyword>
<evidence type="ECO:0000256" key="1">
    <source>
        <dbReference type="SAM" id="MobiDB-lite"/>
    </source>
</evidence>
<organism evidence="3 4">
    <name type="scientific">Ephemerocybe angulata</name>
    <dbReference type="NCBI Taxonomy" id="980116"/>
    <lineage>
        <taxon>Eukaryota</taxon>
        <taxon>Fungi</taxon>
        <taxon>Dikarya</taxon>
        <taxon>Basidiomycota</taxon>
        <taxon>Agaricomycotina</taxon>
        <taxon>Agaricomycetes</taxon>
        <taxon>Agaricomycetidae</taxon>
        <taxon>Agaricales</taxon>
        <taxon>Agaricineae</taxon>
        <taxon>Psathyrellaceae</taxon>
        <taxon>Ephemerocybe</taxon>
    </lineage>
</organism>
<dbReference type="EMBL" id="JACGCI010000029">
    <property type="protein sequence ID" value="KAF6755529.1"/>
    <property type="molecule type" value="Genomic_DNA"/>
</dbReference>
<evidence type="ECO:0000313" key="4">
    <source>
        <dbReference type="Proteomes" id="UP000521943"/>
    </source>
</evidence>
<gene>
    <name evidence="3" type="ORF">DFP72DRAFT_847268</name>
</gene>
<feature type="signal peptide" evidence="2">
    <location>
        <begin position="1"/>
        <end position="20"/>
    </location>
</feature>
<evidence type="ECO:0000256" key="2">
    <source>
        <dbReference type="SAM" id="SignalP"/>
    </source>
</evidence>
<dbReference type="AlphaFoldDB" id="A0A8H6HYM7"/>
<feature type="compositionally biased region" description="Polar residues" evidence="1">
    <location>
        <begin position="189"/>
        <end position="219"/>
    </location>
</feature>
<name>A0A8H6HYM7_9AGAR</name>
<keyword evidence="4" id="KW-1185">Reference proteome</keyword>
<comment type="caution">
    <text evidence="3">The sequence shown here is derived from an EMBL/GenBank/DDBJ whole genome shotgun (WGS) entry which is preliminary data.</text>
</comment>
<evidence type="ECO:0000313" key="3">
    <source>
        <dbReference type="EMBL" id="KAF6755529.1"/>
    </source>
</evidence>
<accession>A0A8H6HYM7</accession>
<dbReference type="Proteomes" id="UP000521943">
    <property type="component" value="Unassembled WGS sequence"/>
</dbReference>
<feature type="region of interest" description="Disordered" evidence="1">
    <location>
        <begin position="153"/>
        <end position="219"/>
    </location>
</feature>
<feature type="chain" id="PRO_5034416108" evidence="2">
    <location>
        <begin position="21"/>
        <end position="219"/>
    </location>
</feature>
<protein>
    <submittedName>
        <fullName evidence="3">Uncharacterized protein</fullName>
    </submittedName>
</protein>